<gene>
    <name evidence="1" type="ORF">HCT14_07250</name>
</gene>
<evidence type="ECO:0000313" key="1">
    <source>
        <dbReference type="EMBL" id="NIZ41298.1"/>
    </source>
</evidence>
<organism evidence="1 2">
    <name type="scientific">Entomospira entomophila</name>
    <dbReference type="NCBI Taxonomy" id="2719988"/>
    <lineage>
        <taxon>Bacteria</taxon>
        <taxon>Pseudomonadati</taxon>
        <taxon>Spirochaetota</taxon>
        <taxon>Spirochaetia</taxon>
        <taxon>Spirochaetales</taxon>
        <taxon>Spirochaetaceae</taxon>
        <taxon>Entomospira</taxon>
    </lineage>
</organism>
<reference evidence="1 2" key="1">
    <citation type="submission" date="2020-03" db="EMBL/GenBank/DDBJ databases">
        <title>Spirochaetal bacteria isolated from arthropods constitute a novel genus Entomospira genus novum within the order Spirochaetales.</title>
        <authorList>
            <person name="Grana-Miraglia L."/>
            <person name="Sikutova S."/>
            <person name="Fingerle V."/>
            <person name="Sing A."/>
            <person name="Castillo-Ramirez S."/>
            <person name="Margos G."/>
            <person name="Rudolf I."/>
        </authorList>
    </citation>
    <scope>NUCLEOTIDE SEQUENCE [LARGE SCALE GENOMIC DNA]</scope>
    <source>
        <strain evidence="1 2">BR193</strain>
    </source>
</reference>
<proteinExistence type="predicted"/>
<name>A0A968G9X7_9SPIO</name>
<comment type="caution">
    <text evidence="1">The sequence shown here is derived from an EMBL/GenBank/DDBJ whole genome shotgun (WGS) entry which is preliminary data.</text>
</comment>
<dbReference type="EMBL" id="JAATLJ010000002">
    <property type="protein sequence ID" value="NIZ41298.1"/>
    <property type="molecule type" value="Genomic_DNA"/>
</dbReference>
<accession>A0A968G9X7</accession>
<dbReference type="Proteomes" id="UP000711995">
    <property type="component" value="Unassembled WGS sequence"/>
</dbReference>
<sequence length="444" mass="51016">MKMQVNTSGIQIPNKYKKSPLNHVFNRIGILFAILFFLKVYPLPTIEYPSMEKPPMSTPIEDENTLIQEIIEEDIMQQKVNRYIRTSAGNPTYLPVLTPDIYQIFEPNTMFTTDHAEITIHSVSRVINEENPTMSTIITDISLKNTIEYLDDDMVSHIQLGANPLSVRPALNSPILRPHHTPESSKNLARHIFPGESTRAIITTYVKTNANGYYLFLQHTANLFFFSGEEERRAYYGAYAHDFQFFIHTDDIPIIDNPFNSRPKTITLSEKKLTPIDPWNNTYMYQLKPTNPSFSVGKARITFYSIEQQLQKSGEVLFTFDIGVTNLHSDESAMNDIHGKDGRFSFYPGSLQLQNRQGDYGLRTEESEELTFISPITPFMPGKTLRAKILISIPRSDGAYYLILAPERRFFQHIHENEMLDNPPPLVWFFIDGSDFPLQDTVLK</sequence>
<keyword evidence="2" id="KW-1185">Reference proteome</keyword>
<dbReference type="RefSeq" id="WP_167700916.1">
    <property type="nucleotide sequence ID" value="NZ_CP118175.1"/>
</dbReference>
<protein>
    <submittedName>
        <fullName evidence="1">Uncharacterized protein</fullName>
    </submittedName>
</protein>
<evidence type="ECO:0000313" key="2">
    <source>
        <dbReference type="Proteomes" id="UP000711995"/>
    </source>
</evidence>
<dbReference type="AlphaFoldDB" id="A0A968G9X7"/>